<accession>A0AAN7T636</accession>
<sequence length="1209" mass="133288">MDLERIKQEFRHRSGRSKQLKKKNRLPVVAPTPEQQSLHTSSLSRDSPSTSTSLEAAVEEKASDLGKNKELFASTNGDSQDTVKEETGDNEKIEDAPSTQSGSLEERPSSSGTTTAPTSDQATETGSLPNNEQAPVDTTHKTNQSHMSTGSPGSEADSFDLNPPKPRPKPPSFETIAELLFSSGHLNAILHHPPSLARFSAFLQRYLPQAYALLTQYLETQKAIKAVEYANAVAEGLKPESTTSGTSTEVRGRAARLDEEFEKISQASFNNLVGDALPIFISYSLVRIASECLTNEIAGRATPIMSDLVGGLSEVFCLTDPKQEDNPIIYASEEFYRLTRYGPEETLNSNCRFLQGRKTNPSSVKRLRAAIDNGEEITETLLNYRRDGKPFINLLMVAPLHDRYGKLKYHIGAQVDVTGLVEGGRGLEGFQRYLRSRDEDQGQKETELERLDPNNDQERKQRALMKLRELSEMFDLEESAVVQAHSRGNSLDRDDEDSRSIGSTDRISRRVYIDSDASDDDEESDDRTVGEDNNEWKLGQAGDGRLSGKLPGVYDSFMLLRPAPSLRIVFISPKLYKYKDVLQTPFLSHVSAPNATLSGLVESLKTGVPVSAKIHFSTERGENRYGTTLRNGIKHEDGHHGRAIWISATPLIGEEDQIGVWMCVVCEKSKVKTFRSGSQGPSRTPTRGTNDTIGARGNSRNKYNSDMPGGSAESSDTRRNSRLRQIDDADIPIRPIRVDSGTILISSKTETKPPAADAAPAKTLNPQKSVYFDTIQNQAAPHEEVGMPERTENKTQDRAEHHETVNNDDSAPQTPAGKTVFTPIEEYQGAETDSKAYDVQTPSMDSPAAHEDSEDEYVTTRSPQAQPVGQGDNERIVIEEDSDVLEENDFGSDSVKPEIASSEAESRQGEDRSISEERHLPDGSQVVGETKEDLPTSRELPEHQERSEEQELLSPTISSHPEITPSTASQTHADDTEVDDAIVGSPSATRKDVDNTPAEHESMDKDTGEQAPPNEHEQFNSDTLSVSSRGGLDESTLKVQDEQTDTLNSHEHEHELEQEKDSSAPSDSPLDEKTHSRSDSPKASSSEHESTPQKSSNKGAADAYDIDRDGVEAQEHEQDIKNWVRDARPPSSRARDYDIKEDEDMIDHRSSATGMQMDYLRAGSNRWSNARAPRLGQQRISQANMGLGGAVGEKNDIDDLCADTPYSVD</sequence>
<feature type="region of interest" description="Disordered" evidence="4">
    <location>
        <begin position="436"/>
        <end position="459"/>
    </location>
</feature>
<feature type="region of interest" description="Disordered" evidence="4">
    <location>
        <begin position="674"/>
        <end position="728"/>
    </location>
</feature>
<dbReference type="InterPro" id="IPR035965">
    <property type="entry name" value="PAS-like_dom_sf"/>
</dbReference>
<feature type="compositionally biased region" description="Low complexity" evidence="4">
    <location>
        <begin position="752"/>
        <end position="763"/>
    </location>
</feature>
<evidence type="ECO:0000256" key="2">
    <source>
        <dbReference type="ARBA" id="ARBA00022643"/>
    </source>
</evidence>
<feature type="compositionally biased region" description="Basic and acidic residues" evidence="4">
    <location>
        <begin position="490"/>
        <end position="499"/>
    </location>
</feature>
<reference evidence="6 7" key="1">
    <citation type="submission" date="2023-08" db="EMBL/GenBank/DDBJ databases">
        <title>Black Yeasts Isolated from many extreme environments.</title>
        <authorList>
            <person name="Coleine C."/>
            <person name="Stajich J.E."/>
            <person name="Selbmann L."/>
        </authorList>
    </citation>
    <scope>NUCLEOTIDE SEQUENCE [LARGE SCALE GENOMIC DNA]</scope>
    <source>
        <strain evidence="6 7">CCFEE 5910</strain>
    </source>
</reference>
<feature type="compositionally biased region" description="Basic and acidic residues" evidence="4">
    <location>
        <begin position="1048"/>
        <end position="1062"/>
    </location>
</feature>
<feature type="domain" description="PAC" evidence="5">
    <location>
        <begin position="375"/>
        <end position="429"/>
    </location>
</feature>
<feature type="region of interest" description="Disordered" evidence="4">
    <location>
        <begin position="1187"/>
        <end position="1209"/>
    </location>
</feature>
<comment type="caution">
    <text evidence="6">The sequence shown here is derived from an EMBL/GenBank/DDBJ whole genome shotgun (WGS) entry which is preliminary data.</text>
</comment>
<evidence type="ECO:0000256" key="3">
    <source>
        <dbReference type="ARBA" id="ARBA00022991"/>
    </source>
</evidence>
<keyword evidence="3" id="KW-0157">Chromophore</keyword>
<gene>
    <name evidence="6" type="ORF">LTR05_001258</name>
</gene>
<feature type="compositionally biased region" description="Basic and acidic residues" evidence="4">
    <location>
        <begin position="929"/>
        <end position="949"/>
    </location>
</feature>
<feature type="region of interest" description="Disordered" evidence="4">
    <location>
        <begin position="1"/>
        <end position="172"/>
    </location>
</feature>
<dbReference type="InterPro" id="IPR000014">
    <property type="entry name" value="PAS"/>
</dbReference>
<dbReference type="EMBL" id="JAVRRJ010000001">
    <property type="protein sequence ID" value="KAK5091078.1"/>
    <property type="molecule type" value="Genomic_DNA"/>
</dbReference>
<feature type="compositionally biased region" description="Low complexity" evidence="4">
    <location>
        <begin position="37"/>
        <end position="54"/>
    </location>
</feature>
<feature type="compositionally biased region" description="Basic and acidic residues" evidence="4">
    <location>
        <begin position="58"/>
        <end position="70"/>
    </location>
</feature>
<proteinExistence type="predicted"/>
<keyword evidence="1" id="KW-0285">Flavoprotein</keyword>
<dbReference type="SUPFAM" id="SSF55785">
    <property type="entry name" value="PYP-like sensor domain (PAS domain)"/>
    <property type="match status" value="1"/>
</dbReference>
<feature type="compositionally biased region" description="Basic and acidic residues" evidence="4">
    <location>
        <begin position="1070"/>
        <end position="1091"/>
    </location>
</feature>
<feature type="compositionally biased region" description="Basic and acidic residues" evidence="4">
    <location>
        <begin position="989"/>
        <end position="1019"/>
    </location>
</feature>
<feature type="region of interest" description="Disordered" evidence="4">
    <location>
        <begin position="484"/>
        <end position="542"/>
    </location>
</feature>
<feature type="compositionally biased region" description="Basic and acidic residues" evidence="4">
    <location>
        <begin position="1"/>
        <end position="12"/>
    </location>
</feature>
<feature type="region of interest" description="Disordered" evidence="4">
    <location>
        <begin position="744"/>
        <end position="764"/>
    </location>
</feature>
<feature type="compositionally biased region" description="Basic and acidic residues" evidence="4">
    <location>
        <begin position="904"/>
        <end position="921"/>
    </location>
</feature>
<feature type="compositionally biased region" description="Low complexity" evidence="4">
    <location>
        <begin position="109"/>
        <end position="119"/>
    </location>
</feature>
<feature type="compositionally biased region" description="Polar residues" evidence="4">
    <location>
        <begin position="953"/>
        <end position="971"/>
    </location>
</feature>
<dbReference type="Gene3D" id="3.30.450.20">
    <property type="entry name" value="PAS domain"/>
    <property type="match status" value="1"/>
</dbReference>
<organism evidence="6 7">
    <name type="scientific">Lithohypha guttulata</name>
    <dbReference type="NCBI Taxonomy" id="1690604"/>
    <lineage>
        <taxon>Eukaryota</taxon>
        <taxon>Fungi</taxon>
        <taxon>Dikarya</taxon>
        <taxon>Ascomycota</taxon>
        <taxon>Pezizomycotina</taxon>
        <taxon>Eurotiomycetes</taxon>
        <taxon>Chaetothyriomycetidae</taxon>
        <taxon>Chaetothyriales</taxon>
        <taxon>Trichomeriaceae</taxon>
        <taxon>Lithohypha</taxon>
    </lineage>
</organism>
<feature type="compositionally biased region" description="Basic and acidic residues" evidence="4">
    <location>
        <begin position="715"/>
        <end position="727"/>
    </location>
</feature>
<feature type="compositionally biased region" description="Basic and acidic residues" evidence="4">
    <location>
        <begin position="81"/>
        <end position="95"/>
    </location>
</feature>
<feature type="compositionally biased region" description="Polar residues" evidence="4">
    <location>
        <begin position="141"/>
        <end position="152"/>
    </location>
</feature>
<feature type="compositionally biased region" description="Polar residues" evidence="4">
    <location>
        <begin position="675"/>
        <end position="704"/>
    </location>
</feature>
<evidence type="ECO:0000313" key="7">
    <source>
        <dbReference type="Proteomes" id="UP001309876"/>
    </source>
</evidence>
<feature type="compositionally biased region" description="Polar residues" evidence="4">
    <location>
        <begin position="120"/>
        <end position="133"/>
    </location>
</feature>
<evidence type="ECO:0000259" key="5">
    <source>
        <dbReference type="PROSITE" id="PS50113"/>
    </source>
</evidence>
<dbReference type="AlphaFoldDB" id="A0AAN7T636"/>
<feature type="compositionally biased region" description="Basic residues" evidence="4">
    <location>
        <begin position="13"/>
        <end position="25"/>
    </location>
</feature>
<name>A0AAN7T636_9EURO</name>
<protein>
    <recommendedName>
        <fullName evidence="5">PAC domain-containing protein</fullName>
    </recommendedName>
</protein>
<feature type="compositionally biased region" description="Basic and acidic residues" evidence="4">
    <location>
        <begin position="1031"/>
        <end position="1041"/>
    </location>
</feature>
<feature type="compositionally biased region" description="Acidic residues" evidence="4">
    <location>
        <begin position="516"/>
        <end position="525"/>
    </location>
</feature>
<dbReference type="Proteomes" id="UP001309876">
    <property type="component" value="Unassembled WGS sequence"/>
</dbReference>
<dbReference type="GO" id="GO:0005634">
    <property type="term" value="C:nucleus"/>
    <property type="evidence" value="ECO:0007669"/>
    <property type="project" value="TreeGrafter"/>
</dbReference>
<keyword evidence="2" id="KW-0288">FMN</keyword>
<dbReference type="PROSITE" id="PS50113">
    <property type="entry name" value="PAC"/>
    <property type="match status" value="1"/>
</dbReference>
<dbReference type="PANTHER" id="PTHR47429:SF2">
    <property type="entry name" value="PROTEIN TWIN LOV 1"/>
    <property type="match status" value="1"/>
</dbReference>
<evidence type="ECO:0000313" key="6">
    <source>
        <dbReference type="EMBL" id="KAK5091078.1"/>
    </source>
</evidence>
<evidence type="ECO:0000256" key="1">
    <source>
        <dbReference type="ARBA" id="ARBA00022630"/>
    </source>
</evidence>
<feature type="compositionally biased region" description="Acidic residues" evidence="4">
    <location>
        <begin position="879"/>
        <end position="890"/>
    </location>
</feature>
<keyword evidence="7" id="KW-1185">Reference proteome</keyword>
<dbReference type="PANTHER" id="PTHR47429">
    <property type="entry name" value="PROTEIN TWIN LOV 1"/>
    <property type="match status" value="1"/>
</dbReference>
<dbReference type="Pfam" id="PF13426">
    <property type="entry name" value="PAS_9"/>
    <property type="match status" value="1"/>
</dbReference>
<dbReference type="InterPro" id="IPR000700">
    <property type="entry name" value="PAS-assoc_C"/>
</dbReference>
<feature type="region of interest" description="Disordered" evidence="4">
    <location>
        <begin position="778"/>
        <end position="1152"/>
    </location>
</feature>
<evidence type="ECO:0000256" key="4">
    <source>
        <dbReference type="SAM" id="MobiDB-lite"/>
    </source>
</evidence>
<feature type="compositionally biased region" description="Basic and acidic residues" evidence="4">
    <location>
        <begin position="781"/>
        <end position="805"/>
    </location>
</feature>
<feature type="compositionally biased region" description="Basic and acidic residues" evidence="4">
    <location>
        <begin position="1105"/>
        <end position="1138"/>
    </location>
</feature>